<feature type="transmembrane region" description="Helical" evidence="1">
    <location>
        <begin position="238"/>
        <end position="258"/>
    </location>
</feature>
<gene>
    <name evidence="3" type="ORF">J2S59_001104</name>
</gene>
<sequence>MAPDPFAEDVSPLRALVTPRMLGVHVIGVLAVSIALIAGVWQYDAWAQRREAEARDLSQSEPVALLAVMDGDDPFPGQDLGRPVELTGQWRTGETFFVADRDDPRQDPSAEAVTAPDVGWWVVTPVSVDGTDSAIPVVRGWVDAPTDPAPPADGTRVDVVGWLQPSEGSGIVDEDPHDDVLPELRIASLTQRVGIDLFSGYVVAREVDGAELTDTDSPVAVGPSDLPEVGVFTALRNLLYAIEWWVFAAFAAFIWWRFGRDEVVAARELAEQGSADGDDPGDEESDATRRSPNRPVGSTS</sequence>
<keyword evidence="1" id="KW-1133">Transmembrane helix</keyword>
<evidence type="ECO:0000256" key="1">
    <source>
        <dbReference type="RuleBase" id="RU363076"/>
    </source>
</evidence>
<dbReference type="CDD" id="cd06662">
    <property type="entry name" value="SURF1"/>
    <property type="match status" value="1"/>
</dbReference>
<reference evidence="3 4" key="1">
    <citation type="submission" date="2023-07" db="EMBL/GenBank/DDBJ databases">
        <title>Sequencing the genomes of 1000 actinobacteria strains.</title>
        <authorList>
            <person name="Klenk H.-P."/>
        </authorList>
    </citation>
    <scope>NUCLEOTIDE SEQUENCE [LARGE SCALE GENOMIC DNA]</scope>
    <source>
        <strain evidence="3 4">GD13</strain>
    </source>
</reference>
<dbReference type="Proteomes" id="UP001240447">
    <property type="component" value="Unassembled WGS sequence"/>
</dbReference>
<feature type="transmembrane region" description="Helical" evidence="1">
    <location>
        <begin position="20"/>
        <end position="41"/>
    </location>
</feature>
<dbReference type="EMBL" id="JAUSQM010000001">
    <property type="protein sequence ID" value="MDP9821295.1"/>
    <property type="molecule type" value="Genomic_DNA"/>
</dbReference>
<keyword evidence="1" id="KW-1003">Cell membrane</keyword>
<name>A0ABT9NMM9_9ACTN</name>
<keyword evidence="1" id="KW-0472">Membrane</keyword>
<feature type="compositionally biased region" description="Acidic residues" evidence="2">
    <location>
        <begin position="276"/>
        <end position="285"/>
    </location>
</feature>
<organism evidence="3 4">
    <name type="scientific">Nocardioides massiliensis</name>
    <dbReference type="NCBI Taxonomy" id="1325935"/>
    <lineage>
        <taxon>Bacteria</taxon>
        <taxon>Bacillati</taxon>
        <taxon>Actinomycetota</taxon>
        <taxon>Actinomycetes</taxon>
        <taxon>Propionibacteriales</taxon>
        <taxon>Nocardioidaceae</taxon>
        <taxon>Nocardioides</taxon>
    </lineage>
</organism>
<dbReference type="Pfam" id="PF02104">
    <property type="entry name" value="SURF1"/>
    <property type="match status" value="1"/>
</dbReference>
<evidence type="ECO:0000313" key="3">
    <source>
        <dbReference type="EMBL" id="MDP9821295.1"/>
    </source>
</evidence>
<comment type="similarity">
    <text evidence="1">Belongs to the SURF1 family.</text>
</comment>
<dbReference type="PROSITE" id="PS50895">
    <property type="entry name" value="SURF1"/>
    <property type="match status" value="1"/>
</dbReference>
<evidence type="ECO:0000256" key="2">
    <source>
        <dbReference type="SAM" id="MobiDB-lite"/>
    </source>
</evidence>
<dbReference type="RefSeq" id="WP_068116548.1">
    <property type="nucleotide sequence ID" value="NZ_CCXJ01000030.1"/>
</dbReference>
<evidence type="ECO:0000313" key="4">
    <source>
        <dbReference type="Proteomes" id="UP001240447"/>
    </source>
</evidence>
<keyword evidence="1" id="KW-0812">Transmembrane</keyword>
<dbReference type="InterPro" id="IPR002994">
    <property type="entry name" value="Surf1/Shy1"/>
</dbReference>
<comment type="caution">
    <text evidence="3">The sequence shown here is derived from an EMBL/GenBank/DDBJ whole genome shotgun (WGS) entry which is preliminary data.</text>
</comment>
<feature type="region of interest" description="Disordered" evidence="2">
    <location>
        <begin position="270"/>
        <end position="300"/>
    </location>
</feature>
<proteinExistence type="inferred from homology"/>
<comment type="subcellular location">
    <subcellularLocation>
        <location evidence="1">Cell membrane</location>
        <topology evidence="1">Multi-pass membrane protein</topology>
    </subcellularLocation>
</comment>
<accession>A0ABT9NMM9</accession>
<protein>
    <recommendedName>
        <fullName evidence="1">SURF1-like protein</fullName>
    </recommendedName>
</protein>
<keyword evidence="4" id="KW-1185">Reference proteome</keyword>